<dbReference type="AlphaFoldDB" id="A0A8S0XIC5"/>
<feature type="region of interest" description="Disordered" evidence="1">
    <location>
        <begin position="361"/>
        <end position="383"/>
    </location>
</feature>
<dbReference type="InterPro" id="IPR012808">
    <property type="entry name" value="CHP02453"/>
</dbReference>
<reference evidence="2 3" key="1">
    <citation type="submission" date="2020-01" db="EMBL/GenBank/DDBJ databases">
        <authorList>
            <person name="Gupta K D."/>
        </authorList>
    </citation>
    <scope>NUCLEOTIDE SEQUENCE [LARGE SCALE GENOMIC DNA]</scope>
</reference>
<feature type="compositionally biased region" description="Acidic residues" evidence="1">
    <location>
        <begin position="37"/>
        <end position="46"/>
    </location>
</feature>
<feature type="compositionally biased region" description="Acidic residues" evidence="1">
    <location>
        <begin position="94"/>
        <end position="106"/>
    </location>
</feature>
<dbReference type="Pfam" id="PF09365">
    <property type="entry name" value="DUF2461"/>
    <property type="match status" value="2"/>
</dbReference>
<proteinExistence type="predicted"/>
<evidence type="ECO:0000313" key="3">
    <source>
        <dbReference type="Proteomes" id="UP000467700"/>
    </source>
</evidence>
<keyword evidence="3" id="KW-1185">Reference proteome</keyword>
<accession>A0A8S0XIC5</accession>
<dbReference type="Proteomes" id="UP000467700">
    <property type="component" value="Unassembled WGS sequence"/>
</dbReference>
<name>A0A8S0XIC5_CYCAE</name>
<dbReference type="OrthoDB" id="2537769at2759"/>
<protein>
    <submittedName>
        <fullName evidence="2">Uncharacterized protein</fullName>
    </submittedName>
</protein>
<evidence type="ECO:0000313" key="2">
    <source>
        <dbReference type="EMBL" id="CAA7263399.1"/>
    </source>
</evidence>
<sequence>MPSKHLKSKDGRVTKRKPVKNSGRTLPAKLGDTVSDGTDDEGEGDMAESKFFSEGNGTKRTRSTCSKKKLDDEEEYQDDEEEHRRSGKKIYDSDALDEDSDFEDDADEKKRKRKLTTRSSPNKSRSPKKRKTKDEDEDDYDDDLPEGTEVVGKVVLAPSTGRVPPGQISQNTLDFLNDLKKPECNDRQWFKLHEPVYRQAEQEWKDFVEAFTDLLIEVDSQIPHLPPKDVIHRIYRDMRFSNDKTPYKKAFSASFSRSGRKGIFAGCTLQHMQIYKHVLIYIFRSYRNNPTSEQVRRVLPRCLDATGVTLLDQVQPGKESIIAAGTWCPGRNELLTIRNPRRLRSVISLPDFVKYFGKPEPHPKGEKQNIFGQEGELKTAPKGVDKDHKDIDLLKCRSFCVFYRFSDSEVLSSDFRVKLATIAQVLQPFVHCLNDMMTIMGTDNDDDEEHSGED</sequence>
<gene>
    <name evidence="2" type="ORF">AAE3_LOCUS5620</name>
</gene>
<evidence type="ECO:0000256" key="1">
    <source>
        <dbReference type="SAM" id="MobiDB-lite"/>
    </source>
</evidence>
<feature type="compositionally biased region" description="Acidic residues" evidence="1">
    <location>
        <begin position="72"/>
        <end position="81"/>
    </location>
</feature>
<dbReference type="PANTHER" id="PTHR36452:SF1">
    <property type="entry name" value="DUF2461 DOMAIN-CONTAINING PROTEIN"/>
    <property type="match status" value="1"/>
</dbReference>
<organism evidence="2 3">
    <name type="scientific">Cyclocybe aegerita</name>
    <name type="common">Black poplar mushroom</name>
    <name type="synonym">Agrocybe aegerita</name>
    <dbReference type="NCBI Taxonomy" id="1973307"/>
    <lineage>
        <taxon>Eukaryota</taxon>
        <taxon>Fungi</taxon>
        <taxon>Dikarya</taxon>
        <taxon>Basidiomycota</taxon>
        <taxon>Agaricomycotina</taxon>
        <taxon>Agaricomycetes</taxon>
        <taxon>Agaricomycetidae</taxon>
        <taxon>Agaricales</taxon>
        <taxon>Agaricineae</taxon>
        <taxon>Bolbitiaceae</taxon>
        <taxon>Cyclocybe</taxon>
    </lineage>
</organism>
<dbReference type="PANTHER" id="PTHR36452">
    <property type="entry name" value="CHROMOSOME 12, WHOLE GENOME SHOTGUN SEQUENCE"/>
    <property type="match status" value="1"/>
</dbReference>
<feature type="region of interest" description="Disordered" evidence="1">
    <location>
        <begin position="1"/>
        <end position="149"/>
    </location>
</feature>
<dbReference type="EMBL" id="CACVBS010000039">
    <property type="protein sequence ID" value="CAA7263399.1"/>
    <property type="molecule type" value="Genomic_DNA"/>
</dbReference>
<feature type="compositionally biased region" description="Acidic residues" evidence="1">
    <location>
        <begin position="135"/>
        <end position="146"/>
    </location>
</feature>
<comment type="caution">
    <text evidence="2">The sequence shown here is derived from an EMBL/GenBank/DDBJ whole genome shotgun (WGS) entry which is preliminary data.</text>
</comment>